<dbReference type="STRING" id="1234679.BN424_3648"/>
<accession>K8EMB6</accession>
<dbReference type="eggNOG" id="COG0457">
    <property type="taxonomic scope" value="Bacteria"/>
</dbReference>
<evidence type="ECO:0000313" key="1">
    <source>
        <dbReference type="EMBL" id="CCO13053.2"/>
    </source>
</evidence>
<dbReference type="MEROPS" id="A24.019"/>
<dbReference type="HOGENOM" id="CLU_2823173_0_0_9"/>
<dbReference type="RefSeq" id="WP_015077939.1">
    <property type="nucleotide sequence ID" value="NC_019425.2"/>
</dbReference>
<evidence type="ECO:0000313" key="2">
    <source>
        <dbReference type="Proteomes" id="UP000000212"/>
    </source>
</evidence>
<dbReference type="KEGG" id="cml:BN424_3648"/>
<proteinExistence type="predicted"/>
<reference evidence="2" key="1">
    <citation type="journal article" date="2013" name="Genome Announc.">
        <title>Complete Chromosome Sequence of Carnobacterium maltaromaticum LMA 28.</title>
        <authorList>
            <person name="Cailliez-Grimal C."/>
            <person name="Chaillou S."/>
            <person name="Anba-Mondoloni J."/>
            <person name="Loux V."/>
            <person name="Afzal M.I."/>
            <person name="Rahman A."/>
            <person name="Kergourlay G."/>
            <person name="Champomier-Verges M.C."/>
            <person name="Zagorec M."/>
            <person name="Dalgaard P."/>
            <person name="Leisner J.J."/>
            <person name="Prevost H."/>
            <person name="Revol-Junelles A.M."/>
            <person name="Borges F."/>
        </authorList>
    </citation>
    <scope>NUCLEOTIDE SEQUENCE</scope>
    <source>
        <strain evidence="2">LMA28</strain>
    </source>
</reference>
<sequence>MNHTNFELDRLFYEKAFNLAKLGKMKEAEEFYFHAASVAILNKNKIVTEAIAMDMAEFKLNRYNYC</sequence>
<protein>
    <submittedName>
        <fullName evidence="1">Uncharacterized protein</fullName>
    </submittedName>
</protein>
<dbReference type="Proteomes" id="UP000000212">
    <property type="component" value="Chromosome"/>
</dbReference>
<organism evidence="1 2">
    <name type="scientific">Carnobacterium maltaromaticum LMA28</name>
    <dbReference type="NCBI Taxonomy" id="1234679"/>
    <lineage>
        <taxon>Bacteria</taxon>
        <taxon>Bacillati</taxon>
        <taxon>Bacillota</taxon>
        <taxon>Bacilli</taxon>
        <taxon>Lactobacillales</taxon>
        <taxon>Carnobacteriaceae</taxon>
        <taxon>Carnobacterium</taxon>
    </lineage>
</organism>
<name>K8EMB6_CARML</name>
<keyword evidence="2" id="KW-1185">Reference proteome</keyword>
<dbReference type="AlphaFoldDB" id="K8EMB6"/>
<dbReference type="EMBL" id="HE999757">
    <property type="protein sequence ID" value="CCO13053.2"/>
    <property type="molecule type" value="Genomic_DNA"/>
</dbReference>
<gene>
    <name evidence="1" type="ORF">BN424_3648</name>
</gene>